<dbReference type="KEGG" id="rba:RB3841"/>
<dbReference type="EMBL" id="BX294139">
    <property type="protein sequence ID" value="CAD73439.1"/>
    <property type="molecule type" value="Genomic_DNA"/>
</dbReference>
<name>Q7UTJ7_RHOBA</name>
<dbReference type="EnsemblBacteria" id="CAD73439">
    <property type="protein sequence ID" value="CAD73439"/>
    <property type="gene ID" value="RB3841"/>
</dbReference>
<keyword evidence="2" id="KW-1185">Reference proteome</keyword>
<dbReference type="Proteomes" id="UP000001025">
    <property type="component" value="Chromosome"/>
</dbReference>
<dbReference type="AlphaFoldDB" id="Q7UTJ7"/>
<organism evidence="1 2">
    <name type="scientific">Rhodopirellula baltica (strain DSM 10527 / NCIMB 13988 / SH1)</name>
    <dbReference type="NCBI Taxonomy" id="243090"/>
    <lineage>
        <taxon>Bacteria</taxon>
        <taxon>Pseudomonadati</taxon>
        <taxon>Planctomycetota</taxon>
        <taxon>Planctomycetia</taxon>
        <taxon>Pirellulales</taxon>
        <taxon>Pirellulaceae</taxon>
        <taxon>Rhodopirellula</taxon>
    </lineage>
</organism>
<reference evidence="1 2" key="1">
    <citation type="journal article" date="2003" name="Proc. Natl. Acad. Sci. U.S.A.">
        <title>Complete genome sequence of the marine planctomycete Pirellula sp. strain 1.</title>
        <authorList>
            <person name="Gloeckner F.O."/>
            <person name="Kube M."/>
            <person name="Bauer M."/>
            <person name="Teeling H."/>
            <person name="Lombardot T."/>
            <person name="Ludwig W."/>
            <person name="Gade D."/>
            <person name="Beck A."/>
            <person name="Borzym K."/>
            <person name="Heitmann K."/>
            <person name="Rabus R."/>
            <person name="Schlesner H."/>
            <person name="Amann R."/>
            <person name="Reinhardt R."/>
        </authorList>
    </citation>
    <scope>NUCLEOTIDE SEQUENCE [LARGE SCALE GENOMIC DNA]</scope>
    <source>
        <strain evidence="2">DSM 10527 / NCIMB 13988 / SH1</strain>
    </source>
</reference>
<evidence type="ECO:0000313" key="2">
    <source>
        <dbReference type="Proteomes" id="UP000001025"/>
    </source>
</evidence>
<proteinExistence type="predicted"/>
<gene>
    <name evidence="1" type="ordered locus">RB3841</name>
</gene>
<dbReference type="InParanoid" id="Q7UTJ7"/>
<protein>
    <submittedName>
        <fullName evidence="1">Uncharacterized protein</fullName>
    </submittedName>
</protein>
<sequence>MPTKAKKPEWYRQRRIAIVSSNQMTSWQADRSPACLHQLSVWWVAP</sequence>
<accession>Q7UTJ7</accession>
<evidence type="ECO:0000313" key="1">
    <source>
        <dbReference type="EMBL" id="CAD73439.1"/>
    </source>
</evidence>
<dbReference type="HOGENOM" id="CLU_3188278_0_0_0"/>